<name>A0ABN2G8M3_9ACTN</name>
<dbReference type="RefSeq" id="WP_163566592.1">
    <property type="nucleotide sequence ID" value="NZ_BAAANY010000005.1"/>
</dbReference>
<keyword evidence="2" id="KW-1185">Reference proteome</keyword>
<comment type="caution">
    <text evidence="1">The sequence shown here is derived from an EMBL/GenBank/DDBJ whole genome shotgun (WGS) entry which is preliminary data.</text>
</comment>
<dbReference type="EMBL" id="BAAANY010000005">
    <property type="protein sequence ID" value="GAA1667205.1"/>
    <property type="molecule type" value="Genomic_DNA"/>
</dbReference>
<dbReference type="SUPFAM" id="SSF56349">
    <property type="entry name" value="DNA breaking-rejoining enzymes"/>
    <property type="match status" value="1"/>
</dbReference>
<evidence type="ECO:0000313" key="1">
    <source>
        <dbReference type="EMBL" id="GAA1667205.1"/>
    </source>
</evidence>
<evidence type="ECO:0000313" key="2">
    <source>
        <dbReference type="Proteomes" id="UP001500618"/>
    </source>
</evidence>
<proteinExistence type="predicted"/>
<sequence length="101" mass="11379">MVLDRGPAGDRQRRDANNKYRSIQQMFQWLMIEEEISKNPMEGMSPPKVPEKLVPVIPTDDLSRLFKSCDGKTFVARRDLAILRTLASTGSPTVSSRSRTG</sequence>
<organism evidence="1 2">
    <name type="scientific">Fodinicola feengrottensis</name>
    <dbReference type="NCBI Taxonomy" id="435914"/>
    <lineage>
        <taxon>Bacteria</taxon>
        <taxon>Bacillati</taxon>
        <taxon>Actinomycetota</taxon>
        <taxon>Actinomycetes</taxon>
        <taxon>Mycobacteriales</taxon>
        <taxon>Fodinicola</taxon>
    </lineage>
</organism>
<dbReference type="InterPro" id="IPR011010">
    <property type="entry name" value="DNA_brk_join_enz"/>
</dbReference>
<reference evidence="1 2" key="1">
    <citation type="journal article" date="2019" name="Int. J. Syst. Evol. Microbiol.">
        <title>The Global Catalogue of Microorganisms (GCM) 10K type strain sequencing project: providing services to taxonomists for standard genome sequencing and annotation.</title>
        <authorList>
            <consortium name="The Broad Institute Genomics Platform"/>
            <consortium name="The Broad Institute Genome Sequencing Center for Infectious Disease"/>
            <person name="Wu L."/>
            <person name="Ma J."/>
        </authorList>
    </citation>
    <scope>NUCLEOTIDE SEQUENCE [LARGE SCALE GENOMIC DNA]</scope>
    <source>
        <strain evidence="1 2">JCM 14718</strain>
    </source>
</reference>
<protein>
    <submittedName>
        <fullName evidence="1">Uncharacterized protein</fullName>
    </submittedName>
</protein>
<accession>A0ABN2G8M3</accession>
<dbReference type="Proteomes" id="UP001500618">
    <property type="component" value="Unassembled WGS sequence"/>
</dbReference>
<gene>
    <name evidence="1" type="ORF">GCM10009765_15860</name>
</gene>